<gene>
    <name evidence="3" type="ORF">CLUMA_CG010928</name>
</gene>
<evidence type="ECO:0000313" key="3">
    <source>
        <dbReference type="EMBL" id="CRK97540.1"/>
    </source>
</evidence>
<feature type="transmembrane region" description="Helical" evidence="2">
    <location>
        <begin position="20"/>
        <end position="41"/>
    </location>
</feature>
<feature type="compositionally biased region" description="Polar residues" evidence="1">
    <location>
        <begin position="70"/>
        <end position="93"/>
    </location>
</feature>
<organism evidence="3 4">
    <name type="scientific">Clunio marinus</name>
    <dbReference type="NCBI Taxonomy" id="568069"/>
    <lineage>
        <taxon>Eukaryota</taxon>
        <taxon>Metazoa</taxon>
        <taxon>Ecdysozoa</taxon>
        <taxon>Arthropoda</taxon>
        <taxon>Hexapoda</taxon>
        <taxon>Insecta</taxon>
        <taxon>Pterygota</taxon>
        <taxon>Neoptera</taxon>
        <taxon>Endopterygota</taxon>
        <taxon>Diptera</taxon>
        <taxon>Nematocera</taxon>
        <taxon>Chironomoidea</taxon>
        <taxon>Chironomidae</taxon>
        <taxon>Clunio</taxon>
    </lineage>
</organism>
<keyword evidence="2" id="KW-1133">Transmembrane helix</keyword>
<accession>A0A1J1IDA3</accession>
<evidence type="ECO:0000256" key="2">
    <source>
        <dbReference type="SAM" id="Phobius"/>
    </source>
</evidence>
<protein>
    <submittedName>
        <fullName evidence="3">CLUMA_CG010928, isoform A</fullName>
    </submittedName>
</protein>
<dbReference type="AlphaFoldDB" id="A0A1J1IDA3"/>
<reference evidence="3 4" key="1">
    <citation type="submission" date="2015-04" db="EMBL/GenBank/DDBJ databases">
        <authorList>
            <person name="Syromyatnikov M.Y."/>
            <person name="Popov V.N."/>
        </authorList>
    </citation>
    <scope>NUCLEOTIDE SEQUENCE [LARGE SCALE GENOMIC DNA]</scope>
</reference>
<sequence length="93" mass="11213">MKMQTNEHRLKMSTEKIKHFYFTVTVSLSCFFLLLLFYGWYTLRKRRNQSLTQQSIASFRRRTNNEPRSNRGSNTSSNFDKHFQQSLLLNSRI</sequence>
<dbReference type="EMBL" id="CVRI01000047">
    <property type="protein sequence ID" value="CRK97540.1"/>
    <property type="molecule type" value="Genomic_DNA"/>
</dbReference>
<feature type="region of interest" description="Disordered" evidence="1">
    <location>
        <begin position="51"/>
        <end position="93"/>
    </location>
</feature>
<proteinExistence type="predicted"/>
<keyword evidence="2" id="KW-0812">Transmembrane</keyword>
<dbReference type="Proteomes" id="UP000183832">
    <property type="component" value="Unassembled WGS sequence"/>
</dbReference>
<dbReference type="PROSITE" id="PS51257">
    <property type="entry name" value="PROKAR_LIPOPROTEIN"/>
    <property type="match status" value="1"/>
</dbReference>
<evidence type="ECO:0000256" key="1">
    <source>
        <dbReference type="SAM" id="MobiDB-lite"/>
    </source>
</evidence>
<keyword evidence="2" id="KW-0472">Membrane</keyword>
<keyword evidence="4" id="KW-1185">Reference proteome</keyword>
<evidence type="ECO:0000313" key="4">
    <source>
        <dbReference type="Proteomes" id="UP000183832"/>
    </source>
</evidence>
<name>A0A1J1IDA3_9DIPT</name>